<evidence type="ECO:0000256" key="1">
    <source>
        <dbReference type="ARBA" id="ARBA00022737"/>
    </source>
</evidence>
<evidence type="ECO:0000259" key="4">
    <source>
        <dbReference type="PROSITE" id="PS51092"/>
    </source>
</evidence>
<proteinExistence type="predicted"/>
<sequence>MHLMLRPCGAELGAAATAGGAAGGERTAAPPAPGRAAGEAASAAAPGTAAAAARGGAAAAGAAGGGAGDQLTSALQKLTEFRSRHRKTVDGRLCAAAFVHEGQTYTDCTDARSPDGTTGREWCYVEVQLLGKGPRDWEFCAPALNYNALRAFVRKEFDSLVATNDEMIESLDVEEQRLQGMLFRYQGVCGAAHAALKETSGQVENRLQRGVHCLDRLKTSLKEIGLIESAIQDVKMDIEREGAASLKDSKNCLVGTDSSWRLTADLLLSTQKPIAELLWSSGAKEPEVIPGKYFFSSDVAPTPKFSGLNPKVFDSGFLYNGVQPFIDNRDHFLVDVPLRYMGRRLLRSLYQPNIDAFSLELNIPSILFIASFKNEPLPLEPPKGSWWIAHDTHETLTLLSGVDATGRALEAHRLGIHFISVHTPGEIQFKVSRTAVPFIIFVEPRRGDAFSCDGEEEVLSLAGGPVFSECESTSEQPDGFDCMAGLNGKHLDRRFGTWRTKGG</sequence>
<dbReference type="EMBL" id="HG671562">
    <property type="protein sequence ID" value="CDI81241.1"/>
    <property type="molecule type" value="Genomic_DNA"/>
</dbReference>
<dbReference type="Proteomes" id="UP000018050">
    <property type="component" value="Unassembled WGS sequence"/>
</dbReference>
<keyword evidence="1" id="KW-0677">Repeat</keyword>
<feature type="non-terminal residue" evidence="5">
    <location>
        <position position="503"/>
    </location>
</feature>
<reference evidence="5" key="2">
    <citation type="submission" date="2013-10" db="EMBL/GenBank/DDBJ databases">
        <authorList>
            <person name="Aslett M."/>
        </authorList>
    </citation>
    <scope>NUCLEOTIDE SEQUENCE [LARGE SCALE GENOMIC DNA]</scope>
    <source>
        <strain evidence="5">Houghton</strain>
    </source>
</reference>
<dbReference type="RefSeq" id="XP_013248981.1">
    <property type="nucleotide sequence ID" value="XM_013393527.1"/>
</dbReference>
<dbReference type="PROSITE" id="PS51092">
    <property type="entry name" value="FN2_2"/>
    <property type="match status" value="1"/>
</dbReference>
<keyword evidence="2" id="KW-1015">Disulfide bond</keyword>
<reference evidence="5" key="1">
    <citation type="submission" date="2013-10" db="EMBL/GenBank/DDBJ databases">
        <title>Genomic analysis of the causative agents of coccidiosis in chickens.</title>
        <authorList>
            <person name="Reid A.J."/>
            <person name="Blake D."/>
            <person name="Billington K."/>
            <person name="Browne H."/>
            <person name="Dunn M."/>
            <person name="Hung S."/>
            <person name="Kawahara F."/>
            <person name="Miranda-Saavedra D."/>
            <person name="Mourier T."/>
            <person name="Nagra H."/>
            <person name="Otto T.D."/>
            <person name="Rawlings N."/>
            <person name="Sanchez A."/>
            <person name="Sanders M."/>
            <person name="Subramaniam C."/>
            <person name="Tay Y."/>
            <person name="Dear P."/>
            <person name="Doerig C."/>
            <person name="Gruber A."/>
            <person name="Parkinson J."/>
            <person name="Shirley M."/>
            <person name="Wan K.L."/>
            <person name="Berriman M."/>
            <person name="Tomley F."/>
            <person name="Pain A."/>
        </authorList>
    </citation>
    <scope>NUCLEOTIDE SEQUENCE [LARGE SCALE GENOMIC DNA]</scope>
    <source>
        <strain evidence="5">Houghton</strain>
    </source>
</reference>
<feature type="domain" description="Fibronectin type-II" evidence="4">
    <location>
        <begin position="89"/>
        <end position="142"/>
    </location>
</feature>
<name>U6GLZ2_EIMAC</name>
<protein>
    <submittedName>
        <fullName evidence="5">LCCL domain-containing protein, putative</fullName>
    </submittedName>
</protein>
<dbReference type="InterPro" id="IPR036943">
    <property type="entry name" value="FN_type2_sf"/>
</dbReference>
<accession>U6GLZ2</accession>
<gene>
    <name evidence="5" type="ORF">EAH_00060000</name>
</gene>
<keyword evidence="6" id="KW-1185">Reference proteome</keyword>
<feature type="region of interest" description="Disordered" evidence="3">
    <location>
        <begin position="21"/>
        <end position="40"/>
    </location>
</feature>
<organism evidence="5 6">
    <name type="scientific">Eimeria acervulina</name>
    <name type="common">Coccidian parasite</name>
    <dbReference type="NCBI Taxonomy" id="5801"/>
    <lineage>
        <taxon>Eukaryota</taxon>
        <taxon>Sar</taxon>
        <taxon>Alveolata</taxon>
        <taxon>Apicomplexa</taxon>
        <taxon>Conoidasida</taxon>
        <taxon>Coccidia</taxon>
        <taxon>Eucoccidiorida</taxon>
        <taxon>Eimeriorina</taxon>
        <taxon>Eimeriidae</taxon>
        <taxon>Eimeria</taxon>
    </lineage>
</organism>
<evidence type="ECO:0000256" key="3">
    <source>
        <dbReference type="SAM" id="MobiDB-lite"/>
    </source>
</evidence>
<dbReference type="Gene3D" id="2.10.10.10">
    <property type="entry name" value="Fibronectin, type II, collagen-binding"/>
    <property type="match status" value="1"/>
</dbReference>
<dbReference type="AlphaFoldDB" id="U6GLZ2"/>
<evidence type="ECO:0000256" key="2">
    <source>
        <dbReference type="ARBA" id="ARBA00023157"/>
    </source>
</evidence>
<dbReference type="InterPro" id="IPR000562">
    <property type="entry name" value="FN_type2_dom"/>
</dbReference>
<dbReference type="OrthoDB" id="441660at2759"/>
<dbReference type="VEuPathDB" id="ToxoDB:EAH_00060000"/>
<evidence type="ECO:0000313" key="5">
    <source>
        <dbReference type="EMBL" id="CDI81241.1"/>
    </source>
</evidence>
<evidence type="ECO:0000313" key="6">
    <source>
        <dbReference type="Proteomes" id="UP000018050"/>
    </source>
</evidence>
<dbReference type="GeneID" id="25274070"/>